<dbReference type="STRING" id="1391653.AKJ08_1454"/>
<organism evidence="3 4">
    <name type="scientific">Vulgatibacter incomptus</name>
    <dbReference type="NCBI Taxonomy" id="1391653"/>
    <lineage>
        <taxon>Bacteria</taxon>
        <taxon>Pseudomonadati</taxon>
        <taxon>Myxococcota</taxon>
        <taxon>Myxococcia</taxon>
        <taxon>Myxococcales</taxon>
        <taxon>Cystobacterineae</taxon>
        <taxon>Vulgatibacteraceae</taxon>
        <taxon>Vulgatibacter</taxon>
    </lineage>
</organism>
<dbReference type="EMBL" id="CP012332">
    <property type="protein sequence ID" value="AKU91067.1"/>
    <property type="molecule type" value="Genomic_DNA"/>
</dbReference>
<keyword evidence="4" id="KW-1185">Reference proteome</keyword>
<name>A0A0K1PC35_9BACT</name>
<dbReference type="PANTHER" id="PTHR43664">
    <property type="entry name" value="MONOAMINE OXIDASE-RELATED"/>
    <property type="match status" value="1"/>
</dbReference>
<feature type="compositionally biased region" description="Basic and acidic residues" evidence="1">
    <location>
        <begin position="174"/>
        <end position="192"/>
    </location>
</feature>
<sequence>MGAAKKPYFESVRIGEELPPLLKPAIDRVAIARYAGATDDYNPFYVDEDFAKRSGFPSVCAPGMMAMGFLGELAADWVRPGPVKRISARFVKIIWPGDSLVCRGRIVDKRREAGEHYVDLELWVENQKGELVVKGTASARLFNSASDEERHRMGMPPEEVEEFVRPSLVELFERELPRMEPETKAGKSRQAEPMDGGVAPKRASRAGGSKARK</sequence>
<dbReference type="PANTHER" id="PTHR43664:SF1">
    <property type="entry name" value="BETA-METHYLMALYL-COA DEHYDRATASE"/>
    <property type="match status" value="1"/>
</dbReference>
<dbReference type="SUPFAM" id="SSF54637">
    <property type="entry name" value="Thioesterase/thiol ester dehydrase-isomerase"/>
    <property type="match status" value="1"/>
</dbReference>
<dbReference type="AlphaFoldDB" id="A0A0K1PC35"/>
<evidence type="ECO:0000313" key="4">
    <source>
        <dbReference type="Proteomes" id="UP000055590"/>
    </source>
</evidence>
<gene>
    <name evidence="3" type="ORF">AKJ08_1454</name>
</gene>
<accession>A0A0K1PC35</accession>
<dbReference type="RefSeq" id="WP_050725435.1">
    <property type="nucleotide sequence ID" value="NZ_CP012332.1"/>
</dbReference>
<evidence type="ECO:0000313" key="3">
    <source>
        <dbReference type="EMBL" id="AKU91067.1"/>
    </source>
</evidence>
<feature type="domain" description="MaoC-like" evidence="2">
    <location>
        <begin position="25"/>
        <end position="118"/>
    </location>
</feature>
<proteinExistence type="predicted"/>
<dbReference type="InterPro" id="IPR002539">
    <property type="entry name" value="MaoC-like_dom"/>
</dbReference>
<dbReference type="InterPro" id="IPR029069">
    <property type="entry name" value="HotDog_dom_sf"/>
</dbReference>
<dbReference type="Pfam" id="PF01575">
    <property type="entry name" value="MaoC_dehydratas"/>
    <property type="match status" value="1"/>
</dbReference>
<evidence type="ECO:0000259" key="2">
    <source>
        <dbReference type="Pfam" id="PF01575"/>
    </source>
</evidence>
<reference evidence="3 4" key="1">
    <citation type="submission" date="2015-08" db="EMBL/GenBank/DDBJ databases">
        <authorList>
            <person name="Babu N.S."/>
            <person name="Beckwith C.J."/>
            <person name="Beseler K.G."/>
            <person name="Brison A."/>
            <person name="Carone J.V."/>
            <person name="Caskin T.P."/>
            <person name="Diamond M."/>
            <person name="Durham M.E."/>
            <person name="Foxe J.M."/>
            <person name="Go M."/>
            <person name="Henderson B.A."/>
            <person name="Jones I.B."/>
            <person name="McGettigan J.A."/>
            <person name="Micheletti S.J."/>
            <person name="Nasrallah M.E."/>
            <person name="Ortiz D."/>
            <person name="Piller C.R."/>
            <person name="Privatt S.R."/>
            <person name="Schneider S.L."/>
            <person name="Sharp S."/>
            <person name="Smith T.C."/>
            <person name="Stanton J.D."/>
            <person name="Ullery H.E."/>
            <person name="Wilson R.J."/>
            <person name="Serrano M.G."/>
            <person name="Buck G."/>
            <person name="Lee V."/>
            <person name="Wang Y."/>
            <person name="Carvalho R."/>
            <person name="Voegtly L."/>
            <person name="Shi R."/>
            <person name="Duckworth R."/>
            <person name="Johnson A."/>
            <person name="Loviza R."/>
            <person name="Walstead R."/>
            <person name="Shah Z."/>
            <person name="Kiflezghi M."/>
            <person name="Wade K."/>
            <person name="Ball S.L."/>
            <person name="Bradley K.W."/>
            <person name="Asai D.J."/>
            <person name="Bowman C.A."/>
            <person name="Russell D.A."/>
            <person name="Pope W.H."/>
            <person name="Jacobs-Sera D."/>
            <person name="Hendrix R.W."/>
            <person name="Hatfull G.F."/>
        </authorList>
    </citation>
    <scope>NUCLEOTIDE SEQUENCE [LARGE SCALE GENOMIC DNA]</scope>
    <source>
        <strain evidence="3 4">DSM 27710</strain>
    </source>
</reference>
<dbReference type="InterPro" id="IPR052342">
    <property type="entry name" value="MCH/BMMD"/>
</dbReference>
<feature type="region of interest" description="Disordered" evidence="1">
    <location>
        <begin position="174"/>
        <end position="213"/>
    </location>
</feature>
<protein>
    <submittedName>
        <fullName evidence="3">MaoC family protein</fullName>
    </submittedName>
</protein>
<dbReference type="Proteomes" id="UP000055590">
    <property type="component" value="Chromosome"/>
</dbReference>
<dbReference type="Gene3D" id="3.10.129.10">
    <property type="entry name" value="Hotdog Thioesterase"/>
    <property type="match status" value="1"/>
</dbReference>
<evidence type="ECO:0000256" key="1">
    <source>
        <dbReference type="SAM" id="MobiDB-lite"/>
    </source>
</evidence>
<dbReference type="KEGG" id="vin:AKJ08_1454"/>